<dbReference type="GO" id="GO:0005576">
    <property type="term" value="C:extracellular region"/>
    <property type="evidence" value="ECO:0007669"/>
    <property type="project" value="InterPro"/>
</dbReference>
<dbReference type="KEGG" id="vg:1486664"/>
<reference evidence="2 3" key="1">
    <citation type="journal article" date="2004" name="J. Gen. Virol.">
        <title>Comparison of the genome sequence of FP9, an attenuated, tissue culture-adapted European fowlpox virus, with those of virulent American and European viruses.</title>
        <authorList>
            <person name="Skinner M.A."/>
            <person name="Laidlaw S.M."/>
        </authorList>
    </citation>
    <scope>NUCLEOTIDE SEQUENCE [LARGE SCALE GENOMIC DNA]</scope>
    <source>
        <strain evidence="2">HP1-438 Munich</strain>
    </source>
</reference>
<dbReference type="Proteomes" id="UP000515929">
    <property type="component" value="Segment"/>
</dbReference>
<reference evidence="1 4" key="2">
    <citation type="submission" date="2016-05" db="EMBL/GenBank/DDBJ databases">
        <title>The analysis of a fowlpox virus genome sequence.</title>
        <authorList>
            <person name="Zhao Y."/>
            <person name="Liu S."/>
        </authorList>
    </citation>
    <scope>NUCLEOTIDE SEQUENCE [LARGE SCALE GENOMIC DNA]</scope>
    <source>
        <strain evidence="1 4">NX10</strain>
    </source>
</reference>
<dbReference type="EMBL" id="AJ581527">
    <property type="protein sequence ID" value="CAE52657.1"/>
    <property type="molecule type" value="Genomic_DNA"/>
</dbReference>
<sequence>MEKLIIYSFILVVLNHVYGQYLYLGGLFSSPRKTIIMKLCCPSVDGDMLPADKIGSNIRATDCRCKSKPSIIVSTTKEEEKCFPPNTPWLEQAIKEKNLKIPKCVYYPNKIGAPKGFGYK</sequence>
<name>A0A3G2VU21_FOWPV</name>
<accession>A0A3G2VU21</accession>
<accession>Q70H40</accession>
<dbReference type="SUPFAM" id="SSF54117">
    <property type="entry name" value="Interleukin 8-like chemokines"/>
    <property type="match status" value="1"/>
</dbReference>
<dbReference type="GO" id="GO:0008009">
    <property type="term" value="F:chemokine activity"/>
    <property type="evidence" value="ECO:0007669"/>
    <property type="project" value="InterPro"/>
</dbReference>
<evidence type="ECO:0000313" key="2">
    <source>
        <dbReference type="EMBL" id="CAE52657.1"/>
    </source>
</evidence>
<dbReference type="Gene3D" id="2.40.50.40">
    <property type="match status" value="1"/>
</dbReference>
<dbReference type="RefSeq" id="NP_039079.1">
    <property type="nucleotide sequence ID" value="NC_002188.1"/>
</dbReference>
<protein>
    <submittedName>
        <fullName evidence="1">CC chemokine family protein</fullName>
    </submittedName>
    <submittedName>
        <fullName evidence="2">CC chemokine-like protein</fullName>
    </submittedName>
</protein>
<proteinExistence type="predicted"/>
<organism evidence="2 3">
    <name type="scientific">Fowlpox virus</name>
    <name type="common">FPV</name>
    <dbReference type="NCBI Taxonomy" id="10261"/>
    <lineage>
        <taxon>Viruses</taxon>
        <taxon>Varidnaviria</taxon>
        <taxon>Bamfordvirae</taxon>
        <taxon>Nucleocytoviricota</taxon>
        <taxon>Pokkesviricetes</taxon>
        <taxon>Chitovirales</taxon>
        <taxon>Poxviridae</taxon>
        <taxon>Chordopoxvirinae</taxon>
        <taxon>Avipoxvirus</taxon>
        <taxon>Avipoxvirus fowlpox</taxon>
    </lineage>
</organism>
<gene>
    <name evidence="2" type="primary">fp9.116</name>
    <name evidence="1" type="synonym">ORF116</name>
</gene>
<dbReference type="GO" id="GO:0006955">
    <property type="term" value="P:immune response"/>
    <property type="evidence" value="ECO:0007669"/>
    <property type="project" value="InterPro"/>
</dbReference>
<evidence type="ECO:0000313" key="4">
    <source>
        <dbReference type="Proteomes" id="UP000515929"/>
    </source>
</evidence>
<evidence type="ECO:0000313" key="1">
    <source>
        <dbReference type="EMBL" id="ART91549.1"/>
    </source>
</evidence>
<evidence type="ECO:0000313" key="3">
    <source>
        <dbReference type="Proteomes" id="UP000150838"/>
    </source>
</evidence>
<dbReference type="InterPro" id="IPR036048">
    <property type="entry name" value="Interleukin_8-like_sf"/>
</dbReference>
<dbReference type="EMBL" id="KX196452">
    <property type="protein sequence ID" value="ART91549.1"/>
    <property type="molecule type" value="Genomic_DNA"/>
</dbReference>
<dbReference type="Proteomes" id="UP000150838">
    <property type="component" value="Segment"/>
</dbReference>
<organismHost>
    <name type="scientific">Vertebrata</name>
    <name type="common">vertebrates</name>
    <dbReference type="NCBI Taxonomy" id="7742"/>
</organismHost>